<evidence type="ECO:0000256" key="1">
    <source>
        <dbReference type="ARBA" id="ARBA00022603"/>
    </source>
</evidence>
<keyword evidence="12" id="KW-1185">Reference proteome</keyword>
<dbReference type="EMBL" id="AXCM01000619">
    <property type="status" value="NOT_ANNOTATED_CDS"/>
    <property type="molecule type" value="Genomic_DNA"/>
</dbReference>
<dbReference type="Pfam" id="PF17285">
    <property type="entry name" value="PRMT5_TIM"/>
    <property type="match status" value="1"/>
</dbReference>
<dbReference type="Gene3D" id="2.70.160.11">
    <property type="entry name" value="Hnrnp arginine n-methyltransferase1"/>
    <property type="match status" value="1"/>
</dbReference>
<dbReference type="Gene3D" id="3.40.50.150">
    <property type="entry name" value="Vaccinia Virus protein VP39"/>
    <property type="match status" value="1"/>
</dbReference>
<organism evidence="11 12">
    <name type="scientific">Anopheles culicifacies</name>
    <dbReference type="NCBI Taxonomy" id="139723"/>
    <lineage>
        <taxon>Eukaryota</taxon>
        <taxon>Metazoa</taxon>
        <taxon>Ecdysozoa</taxon>
        <taxon>Arthropoda</taxon>
        <taxon>Hexapoda</taxon>
        <taxon>Insecta</taxon>
        <taxon>Pterygota</taxon>
        <taxon>Neoptera</taxon>
        <taxon>Endopterygota</taxon>
        <taxon>Diptera</taxon>
        <taxon>Nematocera</taxon>
        <taxon>Culicoidea</taxon>
        <taxon>Culicidae</taxon>
        <taxon>Anophelinae</taxon>
        <taxon>Anopheles</taxon>
        <taxon>culicifacies species complex</taxon>
    </lineage>
</organism>
<dbReference type="InterPro" id="IPR035248">
    <property type="entry name" value="PRMT5_C"/>
</dbReference>
<dbReference type="FunFam" id="2.70.160.11:FF:000003">
    <property type="entry name" value="Protein arginine N-methyltransferase 5"/>
    <property type="match status" value="1"/>
</dbReference>
<accession>A0A182MUT4</accession>
<evidence type="ECO:0000256" key="7">
    <source>
        <dbReference type="PIRSR" id="PIRSR015894-3"/>
    </source>
</evidence>
<evidence type="ECO:0000313" key="11">
    <source>
        <dbReference type="EnsemblMetazoa" id="ACUA026757-PA"/>
    </source>
</evidence>
<protein>
    <recommendedName>
        <fullName evidence="4">Protein arginine N-methyltransferase</fullName>
    </recommendedName>
</protein>
<keyword evidence="2 4" id="KW-0808">Transferase</keyword>
<comment type="similarity">
    <text evidence="4">Belongs to the class I-like SAM-binding methyltransferase superfamily.</text>
</comment>
<evidence type="ECO:0000256" key="3">
    <source>
        <dbReference type="ARBA" id="ARBA00022691"/>
    </source>
</evidence>
<dbReference type="GO" id="GO:0032259">
    <property type="term" value="P:methylation"/>
    <property type="evidence" value="ECO:0007669"/>
    <property type="project" value="UniProtKB-KW"/>
</dbReference>
<keyword evidence="1 4" id="KW-0489">Methyltransferase</keyword>
<dbReference type="VEuPathDB" id="VectorBase:ACUA026757"/>
<dbReference type="PANTHER" id="PTHR10738:SF0">
    <property type="entry name" value="PROTEIN ARGININE N-METHYLTRANSFERASE 5"/>
    <property type="match status" value="1"/>
</dbReference>
<dbReference type="Pfam" id="PF05185">
    <property type="entry name" value="PRMT5"/>
    <property type="match status" value="1"/>
</dbReference>
<reference evidence="12" key="1">
    <citation type="submission" date="2013-09" db="EMBL/GenBank/DDBJ databases">
        <title>The Genome Sequence of Anopheles culicifacies species A.</title>
        <authorList>
            <consortium name="The Broad Institute Genomics Platform"/>
            <person name="Neafsey D.E."/>
            <person name="Besansky N."/>
            <person name="Howell P."/>
            <person name="Walton C."/>
            <person name="Young S.K."/>
            <person name="Zeng Q."/>
            <person name="Gargeya S."/>
            <person name="Fitzgerald M."/>
            <person name="Haas B."/>
            <person name="Abouelleil A."/>
            <person name="Allen A.W."/>
            <person name="Alvarado L."/>
            <person name="Arachchi H.M."/>
            <person name="Berlin A.M."/>
            <person name="Chapman S.B."/>
            <person name="Gainer-Dewar J."/>
            <person name="Goldberg J."/>
            <person name="Griggs A."/>
            <person name="Gujja S."/>
            <person name="Hansen M."/>
            <person name="Howarth C."/>
            <person name="Imamovic A."/>
            <person name="Ireland A."/>
            <person name="Larimer J."/>
            <person name="McCowan C."/>
            <person name="Murphy C."/>
            <person name="Pearson M."/>
            <person name="Poon T.W."/>
            <person name="Priest M."/>
            <person name="Roberts A."/>
            <person name="Saif S."/>
            <person name="Shea T."/>
            <person name="Sisk P."/>
            <person name="Sykes S."/>
            <person name="Wortman J."/>
            <person name="Nusbaum C."/>
            <person name="Birren B."/>
        </authorList>
    </citation>
    <scope>NUCLEOTIDE SEQUENCE [LARGE SCALE GENOMIC DNA]</scope>
    <source>
        <strain evidence="12">A-37</strain>
    </source>
</reference>
<evidence type="ECO:0000256" key="6">
    <source>
        <dbReference type="PIRSR" id="PIRSR015894-2"/>
    </source>
</evidence>
<feature type="active site" description="Proton donor/acceptor" evidence="5">
    <location>
        <position position="429"/>
    </location>
</feature>
<feature type="binding site" evidence="6">
    <location>
        <position position="308"/>
    </location>
    <ligand>
        <name>S-adenosyl-L-methionine</name>
        <dbReference type="ChEBI" id="CHEBI:59789"/>
    </ligand>
</feature>
<feature type="domain" description="PRMT5 oligomerisation" evidence="10">
    <location>
        <begin position="453"/>
        <end position="624"/>
    </location>
</feature>
<dbReference type="Proteomes" id="UP000075883">
    <property type="component" value="Unassembled WGS sequence"/>
</dbReference>
<dbReference type="GO" id="GO:0006355">
    <property type="term" value="P:regulation of DNA-templated transcription"/>
    <property type="evidence" value="ECO:0007669"/>
    <property type="project" value="TreeGrafter"/>
</dbReference>
<feature type="binding site" evidence="6">
    <location>
        <begin position="404"/>
        <end position="405"/>
    </location>
    <ligand>
        <name>S-adenosyl-L-methionine</name>
        <dbReference type="ChEBI" id="CHEBI:59789"/>
    </ligand>
</feature>
<dbReference type="InterPro" id="IPR035247">
    <property type="entry name" value="PRMT5_TIM"/>
</dbReference>
<dbReference type="PIRSF" id="PIRSF015894">
    <property type="entry name" value="Skb1_MeTrfase"/>
    <property type="match status" value="1"/>
</dbReference>
<dbReference type="Gene3D" id="3.20.20.150">
    <property type="entry name" value="Divalent-metal-dependent TIM barrel enzymes"/>
    <property type="match status" value="1"/>
</dbReference>
<dbReference type="InterPro" id="IPR029063">
    <property type="entry name" value="SAM-dependent_MTases_sf"/>
</dbReference>
<dbReference type="GO" id="GO:0016274">
    <property type="term" value="F:protein-arginine N-methyltransferase activity"/>
    <property type="evidence" value="ECO:0007669"/>
    <property type="project" value="InterPro"/>
</dbReference>
<evidence type="ECO:0000256" key="4">
    <source>
        <dbReference type="PIRNR" id="PIRNR015894"/>
    </source>
</evidence>
<name>A0A182MUT4_9DIPT</name>
<dbReference type="GO" id="GO:0005829">
    <property type="term" value="C:cytosol"/>
    <property type="evidence" value="ECO:0007669"/>
    <property type="project" value="TreeGrafter"/>
</dbReference>
<dbReference type="STRING" id="139723.A0A182MUT4"/>
<dbReference type="SUPFAM" id="SSF53335">
    <property type="entry name" value="S-adenosyl-L-methionine-dependent methyltransferases"/>
    <property type="match status" value="1"/>
</dbReference>
<dbReference type="InterPro" id="IPR007857">
    <property type="entry name" value="Arg_MeTrfase_PRMT5"/>
</dbReference>
<evidence type="ECO:0000313" key="12">
    <source>
        <dbReference type="Proteomes" id="UP000075883"/>
    </source>
</evidence>
<proteinExistence type="inferred from homology"/>
<feature type="binding site" evidence="6">
    <location>
        <begin position="317"/>
        <end position="318"/>
    </location>
    <ligand>
        <name>S-adenosyl-L-methionine</name>
        <dbReference type="ChEBI" id="CHEBI:59789"/>
    </ligand>
</feature>
<keyword evidence="3 4" id="KW-0949">S-adenosyl-L-methionine</keyword>
<dbReference type="InterPro" id="IPR025799">
    <property type="entry name" value="Arg_MeTrfase"/>
</dbReference>
<dbReference type="AlphaFoldDB" id="A0A182MUT4"/>
<dbReference type="PROSITE" id="PS51678">
    <property type="entry name" value="SAM_MT_PRMT"/>
    <property type="match status" value="1"/>
</dbReference>
<evidence type="ECO:0000256" key="5">
    <source>
        <dbReference type="PIRSR" id="PIRSR015894-1"/>
    </source>
</evidence>
<evidence type="ECO:0000256" key="2">
    <source>
        <dbReference type="ARBA" id="ARBA00022679"/>
    </source>
</evidence>
<dbReference type="Pfam" id="PF17286">
    <property type="entry name" value="PRMT5_C"/>
    <property type="match status" value="1"/>
</dbReference>
<evidence type="ECO:0000259" key="10">
    <source>
        <dbReference type="Pfam" id="PF17286"/>
    </source>
</evidence>
<feature type="binding site" evidence="6">
    <location>
        <position position="376"/>
    </location>
    <ligand>
        <name>S-adenosyl-L-methionine</name>
        <dbReference type="ChEBI" id="CHEBI:59789"/>
    </ligand>
</feature>
<dbReference type="PANTHER" id="PTHR10738">
    <property type="entry name" value="PROTEIN ARGININE N-METHYLTRANSFERASE 5"/>
    <property type="match status" value="1"/>
</dbReference>
<dbReference type="FunFam" id="3.20.20.150:FF:000008">
    <property type="entry name" value="Protein arginine N-methyltransferase 5"/>
    <property type="match status" value="1"/>
</dbReference>
<feature type="domain" description="PRMT5 arginine-N-methyltransferase" evidence="8">
    <location>
        <begin position="283"/>
        <end position="449"/>
    </location>
</feature>
<feature type="domain" description="PRMT5 TIM barrel" evidence="9">
    <location>
        <begin position="32"/>
        <end position="277"/>
    </location>
</feature>
<reference evidence="11" key="2">
    <citation type="submission" date="2020-05" db="UniProtKB">
        <authorList>
            <consortium name="EnsemblMetazoa"/>
        </authorList>
    </citation>
    <scope>IDENTIFICATION</scope>
    <source>
        <strain evidence="11">A-37</strain>
    </source>
</reference>
<dbReference type="InterPro" id="IPR035075">
    <property type="entry name" value="PRMT5"/>
</dbReference>
<dbReference type="GO" id="GO:0005634">
    <property type="term" value="C:nucleus"/>
    <property type="evidence" value="ECO:0007669"/>
    <property type="project" value="TreeGrafter"/>
</dbReference>
<dbReference type="FunFam" id="3.40.50.150:FF:000149">
    <property type="entry name" value="Protein arginine N-methyltransferase"/>
    <property type="match status" value="1"/>
</dbReference>
<feature type="site" description="Critical for specifying symmetric addition of methyl groups" evidence="7">
    <location>
        <position position="311"/>
    </location>
</feature>
<feature type="active site" description="Proton donor/acceptor" evidence="5">
    <location>
        <position position="420"/>
    </location>
</feature>
<evidence type="ECO:0000259" key="9">
    <source>
        <dbReference type="Pfam" id="PF17285"/>
    </source>
</evidence>
<evidence type="ECO:0000259" key="8">
    <source>
        <dbReference type="Pfam" id="PF05185"/>
    </source>
</evidence>
<sequence length="628" mass="72347">MASEHKVTPSVSLYLNAACDLAKEIENAAKANCSSVTVPIVHWNFNREFVREPLRSKHVQFTRSDLLLSSSQWAHKVICRIGDNLDLDSPIDHIRKQAERTIRQEMSFAEHLLQNGYLYTRLTKANCTNFARTVGCVLTRGTLLVEVPLSNPKLTQSNWRRDIGDEEQEEVENPWHWWNNFRMHADGNSVLKVALELTADVPQQNEIYRWLGEPIDAIVLPANIFLTNAKNYPVLSKTHQSLVNLLYRTFGCHFILKANPNDGHIGHYVDYIRHTIQYNYRRDPAQGYEDYLQNPLQPLYDNLDSVTYEVFENDPVKYIFYQNAIEQALLDRVPEDERETKTSIIMVVGGGRGPLVRAALNASKTTNCKVKVYVIEKNPNAIVTLTAHINELWLDGKVELISTDMREFNPPEKADILVSELLGSFGDNELSPECLDGAQKHLKEDGISIPCKSTSYINPCFASKVYNQARTLERNMHSKDRVISSRHMEQVYVAYQKNAFHIDDPQELFEFVHPNRDTDPIDNSRYKTVRFRASIDCVMNGFTGYFDTVLYKDIILSIHPFTHTKGLISWFSMFVPLTEPVQLKKGDEITLHFWRCIATHKVWYEWCLSEPIKTHVHNIDGRGHPIWQ</sequence>
<dbReference type="EnsemblMetazoa" id="ACUA026757-RA">
    <property type="protein sequence ID" value="ACUA026757-PA"/>
    <property type="gene ID" value="ACUA026757"/>
</dbReference>